<keyword evidence="7" id="KW-1185">Reference proteome</keyword>
<dbReference type="CDD" id="cd00383">
    <property type="entry name" value="trans_reg_C"/>
    <property type="match status" value="1"/>
</dbReference>
<evidence type="ECO:0000259" key="5">
    <source>
        <dbReference type="PROSITE" id="PS51755"/>
    </source>
</evidence>
<evidence type="ECO:0000313" key="6">
    <source>
        <dbReference type="EMBL" id="MEZ0474717.1"/>
    </source>
</evidence>
<keyword evidence="1 2" id="KW-0238">DNA-binding</keyword>
<evidence type="ECO:0000313" key="7">
    <source>
        <dbReference type="Proteomes" id="UP001566331"/>
    </source>
</evidence>
<feature type="domain" description="OmpR/PhoB-type" evidence="5">
    <location>
        <begin position="1"/>
        <end position="99"/>
    </location>
</feature>
<keyword evidence="4" id="KW-0472">Membrane</keyword>
<dbReference type="RefSeq" id="WP_370565512.1">
    <property type="nucleotide sequence ID" value="NZ_JBFWIB010000018.1"/>
</dbReference>
<feature type="DNA-binding region" description="OmpR/PhoB-type" evidence="2">
    <location>
        <begin position="1"/>
        <end position="99"/>
    </location>
</feature>
<reference evidence="6 7" key="1">
    <citation type="submission" date="2024-07" db="EMBL/GenBank/DDBJ databases">
        <title>Luteimonas salilacus sp. nov., isolated from the shore soil of Salt Lake in Tibet of China.</title>
        <authorList>
            <person name="Zhang X."/>
            <person name="Li A."/>
        </authorList>
    </citation>
    <scope>NUCLEOTIDE SEQUENCE [LARGE SCALE GENOMIC DNA]</scope>
    <source>
        <strain evidence="6 7">B3-2-R+30</strain>
    </source>
</reference>
<sequence length="797" mass="85645">MTAYRFDDFVLDAAKRELVRAGAPVRLSRRAFDCLACLLAHRDRDVGRDELVAAVFGRPDVSDAQLGQIVLRARRAVGDDGHDQRRIRTVPRYGFRWIGGTETLADAPGNAGSAPEIPDTPAATRSAALRPHPPPGATRGRRARLAALLLVPAVAVLATLAMRPLLRAPAAPVATPASTTADLPQRATVLVLPSRIDGPDGMQWARMGLMDYLADRLRRTGLPVPPSETTLRMAGNTGPGAAADLRRRAGAGLLVDSHAIYRDGRWRVELAATAGDGITQRGRAGHADLIRAARTACDRLLAALGRTPPDDGEEDPPPGLHERLLRAQAATLANELDAARAILRTAPELQRQAPQLRYRLAQVDFHAGLYERSLAELDALLAQAGSDDPLFRGNLLNARGANRIRLDRHDQARRDFEAAVALLDPQRHPAEAGKALNGRGITRLILGDFDGALADLGRARILLMRIGDAVGAARIDANLGHLERRRDHPHQALAHFVAAARAFESLGAINELASTRSMVVDTHLQLLQNAQAAQASERALAMRPRIGDVAQRAMVDLTRAQALLRLGRLREAGRLLAAPAADSRPTDFLRDQAALLRVELALQAGRAAAAVRLADAALAEWTPAAEPIRGWMLLRREQAALAAELPGLAPGQAVAGAEPSLPDYLIRAIALQRGGEEAMAHQAYRQALAEADRAGAPRDLVEVADDYVPWLIEQGRLSEAAELAGRVAPWAAHDFDAALLQLRVHHATGQREAWQDALRAVRRLAGERTVAPFLLLPPAAEPAQAIDPDALSADAMK</sequence>
<dbReference type="SUPFAM" id="SSF46894">
    <property type="entry name" value="C-terminal effector domain of the bipartite response regulators"/>
    <property type="match status" value="1"/>
</dbReference>
<gene>
    <name evidence="6" type="ORF">AB6713_08810</name>
</gene>
<feature type="region of interest" description="Disordered" evidence="3">
    <location>
        <begin position="106"/>
        <end position="139"/>
    </location>
</feature>
<dbReference type="Pfam" id="PF00486">
    <property type="entry name" value="Trans_reg_C"/>
    <property type="match status" value="1"/>
</dbReference>
<proteinExistence type="predicted"/>
<dbReference type="InterPro" id="IPR036388">
    <property type="entry name" value="WH-like_DNA-bd_sf"/>
</dbReference>
<keyword evidence="4" id="KW-0812">Transmembrane</keyword>
<dbReference type="EMBL" id="JBFWIC010000009">
    <property type="protein sequence ID" value="MEZ0474717.1"/>
    <property type="molecule type" value="Genomic_DNA"/>
</dbReference>
<protein>
    <submittedName>
        <fullName evidence="6">Winged helix-turn-helix domain-containing protein</fullName>
    </submittedName>
</protein>
<dbReference type="InterPro" id="IPR011990">
    <property type="entry name" value="TPR-like_helical_dom_sf"/>
</dbReference>
<name>A0ABV4HPP9_9GAMM</name>
<dbReference type="Gene3D" id="1.25.40.10">
    <property type="entry name" value="Tetratricopeptide repeat domain"/>
    <property type="match status" value="1"/>
</dbReference>
<dbReference type="PROSITE" id="PS51755">
    <property type="entry name" value="OMPR_PHOB"/>
    <property type="match status" value="1"/>
</dbReference>
<dbReference type="SMART" id="SM00862">
    <property type="entry name" value="Trans_reg_C"/>
    <property type="match status" value="1"/>
</dbReference>
<dbReference type="InterPro" id="IPR016032">
    <property type="entry name" value="Sig_transdc_resp-reg_C-effctor"/>
</dbReference>
<keyword evidence="4" id="KW-1133">Transmembrane helix</keyword>
<dbReference type="Gene3D" id="1.10.10.10">
    <property type="entry name" value="Winged helix-like DNA-binding domain superfamily/Winged helix DNA-binding domain"/>
    <property type="match status" value="1"/>
</dbReference>
<dbReference type="SUPFAM" id="SSF48452">
    <property type="entry name" value="TPR-like"/>
    <property type="match status" value="2"/>
</dbReference>
<comment type="caution">
    <text evidence="6">The sequence shown here is derived from an EMBL/GenBank/DDBJ whole genome shotgun (WGS) entry which is preliminary data.</text>
</comment>
<evidence type="ECO:0000256" key="4">
    <source>
        <dbReference type="SAM" id="Phobius"/>
    </source>
</evidence>
<organism evidence="6 7">
    <name type="scientific">Luteimonas salinilitoris</name>
    <dbReference type="NCBI Taxonomy" id="3237697"/>
    <lineage>
        <taxon>Bacteria</taxon>
        <taxon>Pseudomonadati</taxon>
        <taxon>Pseudomonadota</taxon>
        <taxon>Gammaproteobacteria</taxon>
        <taxon>Lysobacterales</taxon>
        <taxon>Lysobacteraceae</taxon>
        <taxon>Luteimonas</taxon>
    </lineage>
</organism>
<evidence type="ECO:0000256" key="3">
    <source>
        <dbReference type="SAM" id="MobiDB-lite"/>
    </source>
</evidence>
<accession>A0ABV4HPP9</accession>
<feature type="transmembrane region" description="Helical" evidence="4">
    <location>
        <begin position="145"/>
        <end position="166"/>
    </location>
</feature>
<dbReference type="InterPro" id="IPR001867">
    <property type="entry name" value="OmpR/PhoB-type_DNA-bd"/>
</dbReference>
<evidence type="ECO:0000256" key="2">
    <source>
        <dbReference type="PROSITE-ProRule" id="PRU01091"/>
    </source>
</evidence>
<evidence type="ECO:0000256" key="1">
    <source>
        <dbReference type="ARBA" id="ARBA00023125"/>
    </source>
</evidence>
<dbReference type="Proteomes" id="UP001566331">
    <property type="component" value="Unassembled WGS sequence"/>
</dbReference>